<dbReference type="InterPro" id="IPR022796">
    <property type="entry name" value="Chloroa_b-bind"/>
</dbReference>
<gene>
    <name evidence="4" type="ORF">PPROV_000045500</name>
</gene>
<evidence type="ECO:0000313" key="5">
    <source>
        <dbReference type="Proteomes" id="UP000660262"/>
    </source>
</evidence>
<keyword evidence="2" id="KW-0150">Chloroplast</keyword>
<reference evidence="4" key="1">
    <citation type="submission" date="2020-10" db="EMBL/GenBank/DDBJ databases">
        <title>Unveiling of a novel bifunctional photoreceptor, Dualchrome1, isolated from a cosmopolitan green alga.</title>
        <authorList>
            <person name="Suzuki S."/>
            <person name="Kawachi M."/>
        </authorList>
    </citation>
    <scope>NUCLEOTIDE SEQUENCE</scope>
    <source>
        <strain evidence="4">NIES 2893</strain>
    </source>
</reference>
<keyword evidence="3" id="KW-0934">Plastid</keyword>
<dbReference type="GO" id="GO:0009507">
    <property type="term" value="C:chloroplast"/>
    <property type="evidence" value="ECO:0007669"/>
    <property type="project" value="UniProtKB-SubCell"/>
</dbReference>
<organism evidence="4 5">
    <name type="scientific">Pycnococcus provasolii</name>
    <dbReference type="NCBI Taxonomy" id="41880"/>
    <lineage>
        <taxon>Eukaryota</taxon>
        <taxon>Viridiplantae</taxon>
        <taxon>Chlorophyta</taxon>
        <taxon>Pseudoscourfieldiophyceae</taxon>
        <taxon>Pseudoscourfieldiales</taxon>
        <taxon>Pycnococcaceae</taxon>
        <taxon>Pycnococcus</taxon>
    </lineage>
</organism>
<evidence type="ECO:0000256" key="1">
    <source>
        <dbReference type="ARBA" id="ARBA00004229"/>
    </source>
</evidence>
<accession>A0A830H502</accession>
<dbReference type="EMBL" id="BNJQ01000001">
    <property type="protein sequence ID" value="GHP01698.1"/>
    <property type="molecule type" value="Genomic_DNA"/>
</dbReference>
<evidence type="ECO:0000256" key="3">
    <source>
        <dbReference type="ARBA" id="ARBA00022640"/>
    </source>
</evidence>
<evidence type="ECO:0000256" key="2">
    <source>
        <dbReference type="ARBA" id="ARBA00022528"/>
    </source>
</evidence>
<protein>
    <submittedName>
        <fullName evidence="4">Uncharacterized protein</fullName>
    </submittedName>
</protein>
<dbReference type="SUPFAM" id="SSF103511">
    <property type="entry name" value="Chlorophyll a-b binding protein"/>
    <property type="match status" value="1"/>
</dbReference>
<dbReference type="Proteomes" id="UP000660262">
    <property type="component" value="Unassembled WGS sequence"/>
</dbReference>
<name>A0A830H502_9CHLO</name>
<evidence type="ECO:0000313" key="4">
    <source>
        <dbReference type="EMBL" id="GHP01698.1"/>
    </source>
</evidence>
<comment type="subcellular location">
    <subcellularLocation>
        <location evidence="1">Plastid</location>
        <location evidence="1">Chloroplast</location>
    </subcellularLocation>
</comment>
<dbReference type="AlphaFoldDB" id="A0A830H502"/>
<dbReference type="OrthoDB" id="513190at2759"/>
<sequence>MCAPPAHAISQSTISAIRQRALIVPLGLVMSLRRGTFTSWWYVALVLAACCTRAAAQPHGYLQTGKARDKNWHEFDSPPPVRTIEDVRRIRQWRDRMFDEPSLPTYLLAADAALKELAPAGPAAARAIADAGAALRLSGASEQKDQGNAAVTQGDAEYGATVAASQLPAGKDAAIVAAANSADGVGALTTKAQTTNEDDDGGADDDDGVALYGGALGPENVAPQRALVIAEAKKAYKALNKRRKKKVQKSKKAAVADAVDVLQQHRGTFQRRRTMIASRVTLPTRAIRATVRTSHGARPSFVTRATTEDKADAEAADLMGELGLGELSEVMAKAEGGAAVPAWVPDVPELKKALTFLAGTDGASEIGNKILVEKYGKTFYEQMGFTEWAELLNGRLAQLGFLAYCHHMFDGDVLTQAAAFPNTLGVAIQIVAITAASLVPVVDKTAGYIPDNVQKPVMEFYEKNLSGVFPETSERVNGRAAMLGMAALVALGVVF</sequence>
<keyword evidence="5" id="KW-1185">Reference proteome</keyword>
<proteinExistence type="predicted"/>
<comment type="caution">
    <text evidence="4">The sequence shown here is derived from an EMBL/GenBank/DDBJ whole genome shotgun (WGS) entry which is preliminary data.</text>
</comment>
<dbReference type="Pfam" id="PF00504">
    <property type="entry name" value="Chloroa_b-bind"/>
    <property type="match status" value="1"/>
</dbReference>